<protein>
    <recommendedName>
        <fullName evidence="1">Bacterial transcriptional activator domain-containing protein</fullName>
    </recommendedName>
</protein>
<dbReference type="Gene3D" id="1.25.40.10">
    <property type="entry name" value="Tetratricopeptide repeat domain"/>
    <property type="match status" value="1"/>
</dbReference>
<evidence type="ECO:0000259" key="1">
    <source>
        <dbReference type="SMART" id="SM01043"/>
    </source>
</evidence>
<dbReference type="SUPFAM" id="SSF48452">
    <property type="entry name" value="TPR-like"/>
    <property type="match status" value="1"/>
</dbReference>
<accession>A0A7K0BWX4</accession>
<organism evidence="2 3">
    <name type="scientific">Actinomadura macrotermitis</name>
    <dbReference type="NCBI Taxonomy" id="2585200"/>
    <lineage>
        <taxon>Bacteria</taxon>
        <taxon>Bacillati</taxon>
        <taxon>Actinomycetota</taxon>
        <taxon>Actinomycetes</taxon>
        <taxon>Streptosporangiales</taxon>
        <taxon>Thermomonosporaceae</taxon>
        <taxon>Actinomadura</taxon>
    </lineage>
</organism>
<dbReference type="RefSeq" id="WP_153533847.1">
    <property type="nucleotide sequence ID" value="NZ_WEGH01000002.1"/>
</dbReference>
<dbReference type="OrthoDB" id="5509004at2"/>
<dbReference type="Proteomes" id="UP000487268">
    <property type="component" value="Unassembled WGS sequence"/>
</dbReference>
<evidence type="ECO:0000313" key="3">
    <source>
        <dbReference type="Proteomes" id="UP000487268"/>
    </source>
</evidence>
<dbReference type="InterPro" id="IPR011990">
    <property type="entry name" value="TPR-like_helical_dom_sf"/>
</dbReference>
<comment type="caution">
    <text evidence="2">The sequence shown here is derived from an EMBL/GenBank/DDBJ whole genome shotgun (WGS) entry which is preliminary data.</text>
</comment>
<dbReference type="Pfam" id="PF03704">
    <property type="entry name" value="BTAD"/>
    <property type="match status" value="1"/>
</dbReference>
<evidence type="ECO:0000313" key="2">
    <source>
        <dbReference type="EMBL" id="MQY05681.1"/>
    </source>
</evidence>
<dbReference type="InterPro" id="IPR051677">
    <property type="entry name" value="AfsR-DnrI-RedD_regulator"/>
</dbReference>
<dbReference type="AlphaFoldDB" id="A0A7K0BWX4"/>
<dbReference type="EMBL" id="WEGH01000002">
    <property type="protein sequence ID" value="MQY05681.1"/>
    <property type="molecule type" value="Genomic_DNA"/>
</dbReference>
<reference evidence="2 3" key="1">
    <citation type="submission" date="2019-10" db="EMBL/GenBank/DDBJ databases">
        <title>Actinomadura rubteroloni sp. nov. and Actinomadura macrotermitis sp. nov., isolated from the gut of fungus growing-termite Macrotermes natalensis.</title>
        <authorList>
            <person name="Benndorf R."/>
            <person name="Martin K."/>
            <person name="Kuefner M."/>
            <person name="De Beer W."/>
            <person name="Kaster A.-K."/>
            <person name="Vollmers J."/>
            <person name="Poulsen M."/>
            <person name="Beemelmanns C."/>
        </authorList>
    </citation>
    <scope>NUCLEOTIDE SEQUENCE [LARGE SCALE GENOMIC DNA]</scope>
    <source>
        <strain evidence="2 3">RB68</strain>
    </source>
</reference>
<dbReference type="InterPro" id="IPR005158">
    <property type="entry name" value="BTAD"/>
</dbReference>
<dbReference type="SMART" id="SM01043">
    <property type="entry name" value="BTAD"/>
    <property type="match status" value="1"/>
</dbReference>
<gene>
    <name evidence="2" type="ORF">ACRB68_37580</name>
</gene>
<name>A0A7K0BWX4_9ACTN</name>
<proteinExistence type="predicted"/>
<keyword evidence="3" id="KW-1185">Reference proteome</keyword>
<dbReference type="PANTHER" id="PTHR35807">
    <property type="entry name" value="TRANSCRIPTIONAL REGULATOR REDD-RELATED"/>
    <property type="match status" value="1"/>
</dbReference>
<sequence length="246" mass="27326">MHGDTGNVGSDNVRLEFLPSFRCRVGAAQVRFPQALCSLIVTVALEPGGLSRASLQGRLWPGLPLREAAKRLRQALWRIRRETGGRVLEVSPTHVALAANVTVDIREAEHIAQRAVNGMFAGMDPPDPEPLTRELLSDWPCEAVHAAQDRWDRLRLHAMERIAEHLHASGNVPGALELLEVATRVDELGETAHRLMAAAHLARGDQVSAWRVYLRYQRLLRDEIGLEPSADFQGLFKHLAERSLVS</sequence>
<dbReference type="PANTHER" id="PTHR35807:SF3">
    <property type="entry name" value="BLL5740 PROTEIN"/>
    <property type="match status" value="1"/>
</dbReference>
<feature type="domain" description="Bacterial transcriptional activator" evidence="1">
    <location>
        <begin position="103"/>
        <end position="240"/>
    </location>
</feature>